<reference evidence="5" key="1">
    <citation type="submission" date="2023-07" db="EMBL/GenBank/DDBJ databases">
        <authorList>
            <person name="Luz R."/>
            <person name="Cordeiro R."/>
            <person name="Fonseca A."/>
            <person name="Goncalves V."/>
        </authorList>
    </citation>
    <scope>NUCLEOTIDE SEQUENCE [LARGE SCALE GENOMIC DNA]</scope>
    <source>
        <strain evidence="5">BACA0444</strain>
    </source>
</reference>
<keyword evidence="2" id="KW-0472">Membrane</keyword>
<dbReference type="PRINTS" id="PR00625">
    <property type="entry name" value="JDOMAIN"/>
</dbReference>
<keyword evidence="5" id="KW-1185">Reference proteome</keyword>
<name>A0AAE4FRN1_9CYAN</name>
<evidence type="ECO:0000256" key="1">
    <source>
        <dbReference type="SAM" id="MobiDB-lite"/>
    </source>
</evidence>
<dbReference type="SUPFAM" id="SSF46565">
    <property type="entry name" value="Chaperone J-domain"/>
    <property type="match status" value="1"/>
</dbReference>
<accession>A0AAE4FRN1</accession>
<dbReference type="InterPro" id="IPR036869">
    <property type="entry name" value="J_dom_sf"/>
</dbReference>
<dbReference type="CDD" id="cd06257">
    <property type="entry name" value="DnaJ"/>
    <property type="match status" value="1"/>
</dbReference>
<keyword evidence="2" id="KW-0812">Transmembrane</keyword>
<dbReference type="InterPro" id="IPR001623">
    <property type="entry name" value="DnaJ_domain"/>
</dbReference>
<keyword evidence="2" id="KW-1133">Transmembrane helix</keyword>
<organism evidence="4 5">
    <name type="scientific">Pseudocalidococcus azoricus BACA0444</name>
    <dbReference type="NCBI Taxonomy" id="2918990"/>
    <lineage>
        <taxon>Bacteria</taxon>
        <taxon>Bacillati</taxon>
        <taxon>Cyanobacteriota</taxon>
        <taxon>Cyanophyceae</taxon>
        <taxon>Acaryochloridales</taxon>
        <taxon>Thermosynechococcaceae</taxon>
        <taxon>Pseudocalidococcus</taxon>
        <taxon>Pseudocalidococcus azoricus</taxon>
    </lineage>
</organism>
<gene>
    <name evidence="4" type="ORF">RIF25_09380</name>
</gene>
<feature type="region of interest" description="Disordered" evidence="1">
    <location>
        <begin position="62"/>
        <end position="90"/>
    </location>
</feature>
<dbReference type="Proteomes" id="UP001268256">
    <property type="component" value="Unassembled WGS sequence"/>
</dbReference>
<proteinExistence type="predicted"/>
<dbReference type="SMART" id="SM00271">
    <property type="entry name" value="DnaJ"/>
    <property type="match status" value="1"/>
</dbReference>
<protein>
    <submittedName>
        <fullName evidence="4">J domain-containing protein</fullName>
    </submittedName>
</protein>
<dbReference type="AlphaFoldDB" id="A0AAE4FRN1"/>
<feature type="transmembrane region" description="Helical" evidence="2">
    <location>
        <begin position="155"/>
        <end position="181"/>
    </location>
</feature>
<evidence type="ECO:0000256" key="2">
    <source>
        <dbReference type="SAM" id="Phobius"/>
    </source>
</evidence>
<dbReference type="Pfam" id="PF00226">
    <property type="entry name" value="DnaJ"/>
    <property type="match status" value="1"/>
</dbReference>
<dbReference type="PROSITE" id="PS50076">
    <property type="entry name" value="DNAJ_2"/>
    <property type="match status" value="1"/>
</dbReference>
<evidence type="ECO:0000259" key="3">
    <source>
        <dbReference type="PROSITE" id="PS50076"/>
    </source>
</evidence>
<dbReference type="EMBL" id="JAVMIP010000008">
    <property type="protein sequence ID" value="MDS3861019.1"/>
    <property type="molecule type" value="Genomic_DNA"/>
</dbReference>
<comment type="caution">
    <text evidence="4">The sequence shown here is derived from an EMBL/GenBank/DDBJ whole genome shotgun (WGS) entry which is preliminary data.</text>
</comment>
<evidence type="ECO:0000313" key="5">
    <source>
        <dbReference type="Proteomes" id="UP001268256"/>
    </source>
</evidence>
<dbReference type="InterPro" id="IPR050817">
    <property type="entry name" value="DjlA_DnaK_co-chaperone"/>
</dbReference>
<feature type="compositionally biased region" description="Polar residues" evidence="1">
    <location>
        <begin position="62"/>
        <end position="83"/>
    </location>
</feature>
<dbReference type="Gene3D" id="1.10.287.110">
    <property type="entry name" value="DnaJ domain"/>
    <property type="match status" value="1"/>
</dbReference>
<sequence>MNDYYELLGLSPRASKADIKAAFLQLCKEYHPDKLPPGTPEKARHLVEEHFKKINEAYQVLSEQETRPTFSRPTDPAWQTQDEPTPKTPPYYRDIFNPQKMNRVSERLEQDCQDIELTYQRRLNEIHQTISRRIGALGIQPGDLKAMTRQGKASIVIFYSLLSLVSLAVVQGILIVIRQAWINRFPILWLLLALLFLLALVGIFAFGFMAVKSGLIPVVSQAIFNQAQQINQELKNATTKANLDRLEAKQLWQRKLRQQIDFYKTIPIYKLTADYVATLDAEHQFLLLQALRERSDFCQLDHSLREVAQITISMGIMNMLFGATTVVKS</sequence>
<evidence type="ECO:0000313" key="4">
    <source>
        <dbReference type="EMBL" id="MDS3861019.1"/>
    </source>
</evidence>
<feature type="transmembrane region" description="Helical" evidence="2">
    <location>
        <begin position="187"/>
        <end position="211"/>
    </location>
</feature>
<dbReference type="PANTHER" id="PTHR24074">
    <property type="entry name" value="CO-CHAPERONE PROTEIN DJLA"/>
    <property type="match status" value="1"/>
</dbReference>
<dbReference type="RefSeq" id="WP_322878276.1">
    <property type="nucleotide sequence ID" value="NZ_JAVMIP010000008.1"/>
</dbReference>
<feature type="domain" description="J" evidence="3">
    <location>
        <begin position="3"/>
        <end position="74"/>
    </location>
</feature>